<evidence type="ECO:0000313" key="5">
    <source>
        <dbReference type="Proteomes" id="UP001549106"/>
    </source>
</evidence>
<feature type="domain" description="PucR C-terminal helix-turn-helix" evidence="2">
    <location>
        <begin position="508"/>
        <end position="551"/>
    </location>
</feature>
<dbReference type="PANTHER" id="PTHR33744">
    <property type="entry name" value="CARBOHYDRATE DIACID REGULATOR"/>
    <property type="match status" value="1"/>
</dbReference>
<accession>A0ABV2LZ46</accession>
<organism evidence="4 5">
    <name type="scientific">Blautia caecimuris</name>
    <dbReference type="NCBI Taxonomy" id="1796615"/>
    <lineage>
        <taxon>Bacteria</taxon>
        <taxon>Bacillati</taxon>
        <taxon>Bacillota</taxon>
        <taxon>Clostridia</taxon>
        <taxon>Lachnospirales</taxon>
        <taxon>Lachnospiraceae</taxon>
        <taxon>Blautia</taxon>
    </lineage>
</organism>
<dbReference type="Pfam" id="PF13556">
    <property type="entry name" value="HTH_30"/>
    <property type="match status" value="1"/>
</dbReference>
<protein>
    <submittedName>
        <fullName evidence="4">Sugar diacid utilization regulator</fullName>
    </submittedName>
</protein>
<dbReference type="Proteomes" id="UP001549106">
    <property type="component" value="Unassembled WGS sequence"/>
</dbReference>
<comment type="caution">
    <text evidence="4">The sequence shown here is derived from an EMBL/GenBank/DDBJ whole genome shotgun (WGS) entry which is preliminary data.</text>
</comment>
<dbReference type="InterPro" id="IPR025736">
    <property type="entry name" value="PucR_C-HTH_dom"/>
</dbReference>
<comment type="similarity">
    <text evidence="1">Belongs to the CdaR family.</text>
</comment>
<keyword evidence="5" id="KW-1185">Reference proteome</keyword>
<reference evidence="4 5" key="1">
    <citation type="submission" date="2024-06" db="EMBL/GenBank/DDBJ databases">
        <title>Genomic Encyclopedia of Type Strains, Phase IV (KMG-IV): sequencing the most valuable type-strain genomes for metagenomic binning, comparative biology and taxonomic classification.</title>
        <authorList>
            <person name="Goeker M."/>
        </authorList>
    </citation>
    <scope>NUCLEOTIDE SEQUENCE [LARGE SCALE GENOMIC DNA]</scope>
    <source>
        <strain evidence="4 5">DSM 29492</strain>
    </source>
</reference>
<proteinExistence type="inferred from homology"/>
<dbReference type="RefSeq" id="WP_257464038.1">
    <property type="nucleotide sequence ID" value="NZ_JANJZT010000003.1"/>
</dbReference>
<feature type="domain" description="CdaR GGDEF-like" evidence="3">
    <location>
        <begin position="340"/>
        <end position="454"/>
    </location>
</feature>
<dbReference type="InterPro" id="IPR042070">
    <property type="entry name" value="PucR_C-HTH_sf"/>
</dbReference>
<dbReference type="InterPro" id="IPR051448">
    <property type="entry name" value="CdaR-like_regulators"/>
</dbReference>
<dbReference type="Gene3D" id="1.10.10.2840">
    <property type="entry name" value="PucR C-terminal helix-turn-helix domain"/>
    <property type="match status" value="1"/>
</dbReference>
<evidence type="ECO:0000259" key="3">
    <source>
        <dbReference type="Pfam" id="PF17853"/>
    </source>
</evidence>
<evidence type="ECO:0000313" key="4">
    <source>
        <dbReference type="EMBL" id="MET3749482.1"/>
    </source>
</evidence>
<dbReference type="PANTHER" id="PTHR33744:SF1">
    <property type="entry name" value="DNA-BINDING TRANSCRIPTIONAL ACTIVATOR ADER"/>
    <property type="match status" value="1"/>
</dbReference>
<sequence>MENRDIRFLLNLQMLADGIRKSFPELEFYQGEDEACLEGVRFFQKGKKLDSRYVYIADVDQLKSEIPPDTRCSLILADREKISDKRNICLNRNDKGSRNACAPDPLNKEYCYQSQSNENYPDNGKLSVQDPLAEQNKCEKWNNGRNSIIRISGEAELTELFNGCQEIFRYHCSWADTLKNIVICQGSVDDLCKVSCEYFHNPVFVHDSRLNVISCPVWREGMINWQRDESTGLLITPLEELNEFKTDREYLKTLTTTKADIFSADLRGYRDIYVNIWGSYGGYEGRLVICEIDSSLEPGQLVSAEYLAEMVRFVLEKRGHMENTYKRALEVMLVGMIQGKKFSDSEIASRIEQCGWKTEDSYVCIRLDAEEQEGNPGSSAASLCNYVEARVQGSKAVSMHNRVCIIINRNLNRHYTSDIAGILRDGLFKAGFSNVFHNLTNLESCYRQASTALKYCRKKNDMMWSYTFGDIVMDYIGDLCSSEFEPEELCAYELKKLKEYDAENRTELYKTLMTYILNERNTVATASDLYVGRSTLFYRLRKIKEITGLDNEHLARPIKNLYLRLSIFLMERG</sequence>
<dbReference type="InterPro" id="IPR041522">
    <property type="entry name" value="CdaR_GGDEF"/>
</dbReference>
<gene>
    <name evidence="4" type="ORF">ABID24_000709</name>
</gene>
<dbReference type="Pfam" id="PF17853">
    <property type="entry name" value="GGDEF_2"/>
    <property type="match status" value="1"/>
</dbReference>
<dbReference type="EMBL" id="JBEPMJ010000003">
    <property type="protein sequence ID" value="MET3749482.1"/>
    <property type="molecule type" value="Genomic_DNA"/>
</dbReference>
<evidence type="ECO:0000256" key="1">
    <source>
        <dbReference type="ARBA" id="ARBA00006754"/>
    </source>
</evidence>
<name>A0ABV2LZ46_9FIRM</name>
<evidence type="ECO:0000259" key="2">
    <source>
        <dbReference type="Pfam" id="PF13556"/>
    </source>
</evidence>